<dbReference type="Gene3D" id="1.10.10.570">
    <property type="entry name" value="Winged helix' DNA-binding domain. Chain C. Domain 1"/>
    <property type="match status" value="1"/>
</dbReference>
<sequence>MSSIFGNNILGNNATLVGSSSSTAPSIFPPLYDFPPFFTRYPNASTWTAQRAAWSSLILAYCKAHKLWQLHLSDALETELFHNAALGRRLKHQDAVEVLEFMAKEGQVDWIDESNKTGVNVWWKKPEEWGSVIFDWIDSTGQKGSVLTLYEIAHGDLTTAQEFHGMEEGMLKKALGVLVKRGSAQIFGSGEEMGVKFF</sequence>
<dbReference type="InterPro" id="IPR008570">
    <property type="entry name" value="ESCRT-II_cplx_Vps25-sub"/>
</dbReference>
<dbReference type="FunCoup" id="A0A5J5EL49">
    <property type="interactions" value="863"/>
</dbReference>
<dbReference type="OrthoDB" id="245150at2759"/>
<evidence type="ECO:0000256" key="7">
    <source>
        <dbReference type="ARBA" id="ARBA00030094"/>
    </source>
</evidence>
<keyword evidence="5" id="KW-0963">Cytoplasm</keyword>
<dbReference type="FunFam" id="1.10.10.10:FF:000141">
    <property type="entry name" value="vacuolar protein-sorting-associated protein 25"/>
    <property type="match status" value="1"/>
</dbReference>
<protein>
    <recommendedName>
        <fullName evidence="3">Vacuolar protein-sorting-associated protein 25</fullName>
    </recommendedName>
    <alternativeName>
        <fullName evidence="7">ESCRT-II complex subunit VPS25</fullName>
    </alternativeName>
</protein>
<comment type="caution">
    <text evidence="8">The sequence shown here is derived from an EMBL/GenBank/DDBJ whole genome shotgun (WGS) entry which is preliminary data.</text>
</comment>
<evidence type="ECO:0000256" key="2">
    <source>
        <dbReference type="ARBA" id="ARBA00009674"/>
    </source>
</evidence>
<keyword evidence="9" id="KW-1185">Reference proteome</keyword>
<proteinExistence type="inferred from homology"/>
<reference evidence="8 9" key="1">
    <citation type="submission" date="2019-09" db="EMBL/GenBank/DDBJ databases">
        <title>Draft genome of the ectomycorrhizal ascomycete Sphaerosporella brunnea.</title>
        <authorList>
            <consortium name="DOE Joint Genome Institute"/>
            <person name="Benucci G.M."/>
            <person name="Marozzi G."/>
            <person name="Antonielli L."/>
            <person name="Sanchez S."/>
            <person name="Marco P."/>
            <person name="Wang X."/>
            <person name="Falini L.B."/>
            <person name="Barry K."/>
            <person name="Haridas S."/>
            <person name="Lipzen A."/>
            <person name="Labutti K."/>
            <person name="Grigoriev I.V."/>
            <person name="Murat C."/>
            <person name="Martin F."/>
            <person name="Albertini E."/>
            <person name="Donnini D."/>
            <person name="Bonito G."/>
        </authorList>
    </citation>
    <scope>NUCLEOTIDE SEQUENCE [LARGE SCALE GENOMIC DNA]</scope>
    <source>
        <strain evidence="8 9">Sb_GMNB300</strain>
    </source>
</reference>
<dbReference type="GO" id="GO:0005198">
    <property type="term" value="F:structural molecule activity"/>
    <property type="evidence" value="ECO:0007669"/>
    <property type="project" value="TreeGrafter"/>
</dbReference>
<gene>
    <name evidence="8" type="ORF">FN846DRAFT_900459</name>
</gene>
<evidence type="ECO:0000256" key="6">
    <source>
        <dbReference type="ARBA" id="ARBA00022927"/>
    </source>
</evidence>
<evidence type="ECO:0000313" key="8">
    <source>
        <dbReference type="EMBL" id="KAA8895911.1"/>
    </source>
</evidence>
<evidence type="ECO:0000313" key="9">
    <source>
        <dbReference type="Proteomes" id="UP000326924"/>
    </source>
</evidence>
<keyword evidence="6" id="KW-0653">Protein transport</keyword>
<organism evidence="8 9">
    <name type="scientific">Sphaerosporella brunnea</name>
    <dbReference type="NCBI Taxonomy" id="1250544"/>
    <lineage>
        <taxon>Eukaryota</taxon>
        <taxon>Fungi</taxon>
        <taxon>Dikarya</taxon>
        <taxon>Ascomycota</taxon>
        <taxon>Pezizomycotina</taxon>
        <taxon>Pezizomycetes</taxon>
        <taxon>Pezizales</taxon>
        <taxon>Pyronemataceae</taxon>
        <taxon>Sphaerosporella</taxon>
    </lineage>
</organism>
<dbReference type="InterPro" id="IPR014041">
    <property type="entry name" value="ESCRT-II_cplx_Vps25-sub_N"/>
</dbReference>
<dbReference type="EMBL" id="VXIS01000237">
    <property type="protein sequence ID" value="KAA8895911.1"/>
    <property type="molecule type" value="Genomic_DNA"/>
</dbReference>
<dbReference type="PANTHER" id="PTHR13149">
    <property type="entry name" value="VACUOLAR PROTEIN SORTING-ASSOCIATED PROTEIN VPS25"/>
    <property type="match status" value="1"/>
</dbReference>
<dbReference type="GO" id="GO:0000814">
    <property type="term" value="C:ESCRT II complex"/>
    <property type="evidence" value="ECO:0007669"/>
    <property type="project" value="InterPro"/>
</dbReference>
<dbReference type="InParanoid" id="A0A5J5EL49"/>
<name>A0A5J5EL49_9PEZI</name>
<dbReference type="PANTHER" id="PTHR13149:SF0">
    <property type="entry name" value="VACUOLAR PROTEIN-SORTING-ASSOCIATED PROTEIN 25"/>
    <property type="match status" value="1"/>
</dbReference>
<comment type="subcellular location">
    <subcellularLocation>
        <location evidence="1">Cytoplasm</location>
    </subcellularLocation>
</comment>
<evidence type="ECO:0000256" key="1">
    <source>
        <dbReference type="ARBA" id="ARBA00004496"/>
    </source>
</evidence>
<dbReference type="InterPro" id="IPR036390">
    <property type="entry name" value="WH_DNA-bd_sf"/>
</dbReference>
<dbReference type="Proteomes" id="UP000326924">
    <property type="component" value="Unassembled WGS sequence"/>
</dbReference>
<keyword evidence="4" id="KW-0813">Transport</keyword>
<evidence type="ECO:0000256" key="3">
    <source>
        <dbReference type="ARBA" id="ARBA00017934"/>
    </source>
</evidence>
<dbReference type="GO" id="GO:0043328">
    <property type="term" value="P:protein transport to vacuole involved in ubiquitin-dependent protein catabolic process via the multivesicular body sorting pathway"/>
    <property type="evidence" value="ECO:0007669"/>
    <property type="project" value="TreeGrafter"/>
</dbReference>
<dbReference type="Pfam" id="PF05871">
    <property type="entry name" value="ESCRT-II"/>
    <property type="match status" value="1"/>
</dbReference>
<accession>A0A5J5EL49</accession>
<dbReference type="AlphaFoldDB" id="A0A5J5EL49"/>
<dbReference type="FunFam" id="1.10.10.570:FF:000003">
    <property type="entry name" value="Vacuolar protein-sorting-associated protein 25"/>
    <property type="match status" value="1"/>
</dbReference>
<comment type="similarity">
    <text evidence="2">Belongs to the VPS25 family.</text>
</comment>
<evidence type="ECO:0000256" key="5">
    <source>
        <dbReference type="ARBA" id="ARBA00022490"/>
    </source>
</evidence>
<evidence type="ECO:0000256" key="4">
    <source>
        <dbReference type="ARBA" id="ARBA00022448"/>
    </source>
</evidence>
<dbReference type="SUPFAM" id="SSF46785">
    <property type="entry name" value="Winged helix' DNA-binding domain"/>
    <property type="match status" value="2"/>
</dbReference>
<dbReference type="InterPro" id="IPR036388">
    <property type="entry name" value="WH-like_DNA-bd_sf"/>
</dbReference>
<dbReference type="GO" id="GO:0042803">
    <property type="term" value="F:protein homodimerization activity"/>
    <property type="evidence" value="ECO:0007669"/>
    <property type="project" value="TreeGrafter"/>
</dbReference>
<dbReference type="GO" id="GO:0016236">
    <property type="term" value="P:macroautophagy"/>
    <property type="evidence" value="ECO:0007669"/>
    <property type="project" value="UniProtKB-ARBA"/>
</dbReference>
<dbReference type="Gene3D" id="1.10.10.10">
    <property type="entry name" value="Winged helix-like DNA-binding domain superfamily/Winged helix DNA-binding domain"/>
    <property type="match status" value="1"/>
</dbReference>